<dbReference type="Proteomes" id="UP000011778">
    <property type="component" value="Unassembled WGS sequence"/>
</dbReference>
<accession>M3G3D5</accession>
<feature type="domain" description="NAD(P)-binding" evidence="1">
    <location>
        <begin position="14"/>
        <end position="54"/>
    </location>
</feature>
<dbReference type="InterPro" id="IPR036291">
    <property type="entry name" value="NAD(P)-bd_dom_sf"/>
</dbReference>
<sequence>MDELHPSGAPHSKLIQYVKDRPGHDFRYAIDPSKIEKELGWKPKFAFESALKETVRWYLENESWWKEILSGQYKEYYENQYEKR</sequence>
<dbReference type="AlphaFoldDB" id="M3G3D5"/>
<dbReference type="Gene3D" id="3.40.50.720">
    <property type="entry name" value="NAD(P)-binding Rossmann-like Domain"/>
    <property type="match status" value="1"/>
</dbReference>
<dbReference type="InterPro" id="IPR016040">
    <property type="entry name" value="NAD(P)-bd_dom"/>
</dbReference>
<dbReference type="EMBL" id="AFMD02000478">
    <property type="protein sequence ID" value="EMG19785.1"/>
    <property type="molecule type" value="Genomic_DNA"/>
</dbReference>
<comment type="caution">
    <text evidence="2">The sequence shown here is derived from an EMBL/GenBank/DDBJ whole genome shotgun (WGS) entry which is preliminary data.</text>
</comment>
<dbReference type="Pfam" id="PF16363">
    <property type="entry name" value="GDP_Man_Dehyd"/>
    <property type="match status" value="1"/>
</dbReference>
<dbReference type="Gene3D" id="3.90.25.10">
    <property type="entry name" value="UDP-galactose 4-epimerase, domain 1"/>
    <property type="match status" value="1"/>
</dbReference>
<dbReference type="SUPFAM" id="SSF51735">
    <property type="entry name" value="NAD(P)-binding Rossmann-fold domains"/>
    <property type="match status" value="1"/>
</dbReference>
<proteinExistence type="predicted"/>
<dbReference type="PANTHER" id="PTHR43000">
    <property type="entry name" value="DTDP-D-GLUCOSE 4,6-DEHYDRATASE-RELATED"/>
    <property type="match status" value="1"/>
</dbReference>
<evidence type="ECO:0000313" key="3">
    <source>
        <dbReference type="Proteomes" id="UP000011778"/>
    </source>
</evidence>
<reference evidence="2 3" key="1">
    <citation type="submission" date="2013-02" db="EMBL/GenBank/DDBJ databases">
        <authorList>
            <person name="Harkins D.M."/>
            <person name="Durkin A.S."/>
            <person name="Brinkac L.M."/>
            <person name="Haft D.H."/>
            <person name="Selengut J.D."/>
            <person name="Sanka R."/>
            <person name="DePew J."/>
            <person name="Purushe J."/>
            <person name="Tulsiani S.M."/>
            <person name="Graham G.C."/>
            <person name="Burns M.-A."/>
            <person name="Dohnt M.F."/>
            <person name="Smythe L.D."/>
            <person name="McKay D.B."/>
            <person name="Craig S.B."/>
            <person name="Vinetz J.M."/>
            <person name="Sutton G.G."/>
            <person name="Nierman W.C."/>
            <person name="Fouts D.E."/>
        </authorList>
    </citation>
    <scope>NUCLEOTIDE SEQUENCE [LARGE SCALE GENOMIC DNA]</scope>
    <source>
        <strain evidence="2 3">LT2050</strain>
    </source>
</reference>
<name>M3G3D5_LEPIT</name>
<evidence type="ECO:0000313" key="2">
    <source>
        <dbReference type="EMBL" id="EMG19785.1"/>
    </source>
</evidence>
<organism evidence="2 3">
    <name type="scientific">Leptospira interrogans serovar Copenhageni str. LT2050</name>
    <dbReference type="NCBI Taxonomy" id="1001598"/>
    <lineage>
        <taxon>Bacteria</taxon>
        <taxon>Pseudomonadati</taxon>
        <taxon>Spirochaetota</taxon>
        <taxon>Spirochaetia</taxon>
        <taxon>Leptospirales</taxon>
        <taxon>Leptospiraceae</taxon>
        <taxon>Leptospira</taxon>
    </lineage>
</organism>
<protein>
    <recommendedName>
        <fullName evidence="1">NAD(P)-binding domain-containing protein</fullName>
    </recommendedName>
</protein>
<evidence type="ECO:0000259" key="1">
    <source>
        <dbReference type="Pfam" id="PF16363"/>
    </source>
</evidence>
<gene>
    <name evidence="2" type="ORF">LEP1GSC150_1324</name>
</gene>